<evidence type="ECO:0000256" key="2">
    <source>
        <dbReference type="ARBA" id="ARBA00022475"/>
    </source>
</evidence>
<comment type="function">
    <text evidence="6">Binds the cellulose synthase activator, bis-(3'-5') cyclic diguanylic acid (c-di-GMP).</text>
</comment>
<comment type="pathway">
    <text evidence="6">Glycan metabolism; bacterial cellulose biosynthesis.</text>
</comment>
<dbReference type="Proteomes" id="UP000199347">
    <property type="component" value="Unassembled WGS sequence"/>
</dbReference>
<comment type="similarity">
    <text evidence="6">Belongs to the AcsB/BcsB family.</text>
</comment>
<keyword evidence="6" id="KW-0997">Cell inner membrane</keyword>
<dbReference type="PANTHER" id="PTHR39083">
    <property type="entry name" value="CYCLIC DI-GMP-BINDING PROTEIN"/>
    <property type="match status" value="1"/>
</dbReference>
<dbReference type="Gene3D" id="2.60.120.260">
    <property type="entry name" value="Galactose-binding domain-like"/>
    <property type="match status" value="2"/>
</dbReference>
<dbReference type="PANTHER" id="PTHR39083:SF1">
    <property type="entry name" value="CYCLIC DI-GMP-BINDING PROTEIN"/>
    <property type="match status" value="1"/>
</dbReference>
<keyword evidence="6" id="KW-0732">Signal</keyword>
<reference evidence="7 8" key="1">
    <citation type="submission" date="2016-10" db="EMBL/GenBank/DDBJ databases">
        <authorList>
            <person name="de Groot N.N."/>
        </authorList>
    </citation>
    <scope>NUCLEOTIDE SEQUENCE [LARGE SCALE GENOMIC DNA]</scope>
    <source>
        <strain evidence="7 8">DSM 2698</strain>
    </source>
</reference>
<dbReference type="InterPro" id="IPR018513">
    <property type="entry name" value="Cell_synthase_bac"/>
</dbReference>
<accession>A0A1G5NWY2</accession>
<proteinExistence type="inferred from homology"/>
<dbReference type="STRING" id="1120955.SAMN03080610_02754"/>
<dbReference type="OrthoDB" id="7615145at2"/>
<keyword evidence="5 6" id="KW-0472">Membrane</keyword>
<keyword evidence="3 6" id="KW-0812">Transmembrane</keyword>
<evidence type="ECO:0000313" key="7">
    <source>
        <dbReference type="EMBL" id="SCZ41369.1"/>
    </source>
</evidence>
<feature type="transmembrane region" description="Helical" evidence="6">
    <location>
        <begin position="773"/>
        <end position="795"/>
    </location>
</feature>
<dbReference type="AlphaFoldDB" id="A0A1G5NWY2"/>
<comment type="subunit">
    <text evidence="6">Tightly associated with the cellulose synthase catalytic subunit.</text>
</comment>
<comment type="subcellular location">
    <subcellularLocation>
        <location evidence="6">Cell inner membrane</location>
    </subcellularLocation>
    <subcellularLocation>
        <location evidence="1">Cell membrane</location>
        <topology evidence="1">Single-pass membrane protein</topology>
    </subcellularLocation>
</comment>
<dbReference type="EMBL" id="FMVW01000006">
    <property type="protein sequence ID" value="SCZ41369.1"/>
    <property type="molecule type" value="Genomic_DNA"/>
</dbReference>
<keyword evidence="4 6" id="KW-1133">Transmembrane helix</keyword>
<evidence type="ECO:0000256" key="6">
    <source>
        <dbReference type="RuleBase" id="RU365021"/>
    </source>
</evidence>
<keyword evidence="6" id="KW-0973">c-di-GMP</keyword>
<organism evidence="7 8">
    <name type="scientific">Afifella marina DSM 2698</name>
    <dbReference type="NCBI Taxonomy" id="1120955"/>
    <lineage>
        <taxon>Bacteria</taxon>
        <taxon>Pseudomonadati</taxon>
        <taxon>Pseudomonadota</taxon>
        <taxon>Alphaproteobacteria</taxon>
        <taxon>Hyphomicrobiales</taxon>
        <taxon>Afifellaceae</taxon>
        <taxon>Afifella</taxon>
    </lineage>
</organism>
<evidence type="ECO:0000256" key="1">
    <source>
        <dbReference type="ARBA" id="ARBA00004162"/>
    </source>
</evidence>
<dbReference type="GO" id="GO:0005886">
    <property type="term" value="C:plasma membrane"/>
    <property type="evidence" value="ECO:0007669"/>
    <property type="project" value="UniProtKB-SubCell"/>
</dbReference>
<evidence type="ECO:0000256" key="5">
    <source>
        <dbReference type="ARBA" id="ARBA00023136"/>
    </source>
</evidence>
<dbReference type="Pfam" id="PF03170">
    <property type="entry name" value="BcsB"/>
    <property type="match status" value="1"/>
</dbReference>
<evidence type="ECO:0000256" key="3">
    <source>
        <dbReference type="ARBA" id="ARBA00022692"/>
    </source>
</evidence>
<feature type="signal peptide" evidence="6">
    <location>
        <begin position="1"/>
        <end position="20"/>
    </location>
</feature>
<evidence type="ECO:0000313" key="8">
    <source>
        <dbReference type="Proteomes" id="UP000199347"/>
    </source>
</evidence>
<dbReference type="RefSeq" id="WP_092814248.1">
    <property type="nucleotide sequence ID" value="NZ_FMVW01000006.1"/>
</dbReference>
<evidence type="ECO:0000256" key="4">
    <source>
        <dbReference type="ARBA" id="ARBA00022989"/>
    </source>
</evidence>
<feature type="chain" id="PRO_5015212690" description="Cyclic di-GMP-binding protein" evidence="6">
    <location>
        <begin position="21"/>
        <end position="802"/>
    </location>
</feature>
<dbReference type="GO" id="GO:0030244">
    <property type="term" value="P:cellulose biosynthetic process"/>
    <property type="evidence" value="ECO:0007669"/>
    <property type="project" value="UniProtKB-KW"/>
</dbReference>
<protein>
    <recommendedName>
        <fullName evidence="6">Cyclic di-GMP-binding protein</fullName>
    </recommendedName>
    <alternativeName>
        <fullName evidence="6">Cellulose synthase regulatory subunit</fullName>
    </alternativeName>
</protein>
<sequence length="802" mass="84388">MRSLATAGLALLLLAPQAQAGKVVLSLDQVRSAAPAMAQPAPSQMALSDTGVPLAAEVDPDLRRLPAALSDLHFNGETAGHEWPVYLTRTQAASRAEMQLGYINSVSVMSEGSTLTVTVNEVSIGEIPIASPDELARTRLSVPPGLLQPGYNSVRISVQQRHRVDCSLEGTYELWTQIYPGVTGFAFAGAGAGFERLSDLAAVNPGLDGAVSISVRAPETPTPKATERFLRVAEIAAIMTKASRSEVRFDSEPASGPGVEIAIGTPEELRRLGVLKPGETAQPGVSVILPDEMDLIHGRVSIWIVGGSDAAIDAALASLEAGSNTEPSEGTPSGLRAAENALGHLVPPGSSVSLRDLGVVSEEFNGRLYRTSFNIRMPYDFLSADYSQAVIRLTAGFAPRLDPKSQLLVRVNDQTASVLPLLDDDGALMRGRKIPIPLKVLHPGINRVEIEAQLRSQSDRSCDTLAGLSSPSRFLMMDTSEFYLPQVARVARMPNLASTLSGGFPYAKGGTTAAYIPDPDSDTLSAAGTLAANLAAVSGAPLNLEVAFSAPPADAGTSIVVAAAQALPGSVADAVGLDAAGMRQAWRSQMLNSSVGTAGLGEAPLYTGSTGRDDPAPQRVSQRLFMQPSVSLDDWTEQMRENGGFGGPFERAISWLKDQVGSATGNIGFGERPDPLRIKPGSTLVLAQAEAPANEGRTWTVVTAPTSRELAASVAQINTASLLYRLDGRALAFGRNNSDITRATNGSFYYVTTQPLSFQNIRLVAAGWMSLNIIYYVLGLIAACVCLGLATAALLRRVGHSS</sequence>
<gene>
    <name evidence="7" type="ORF">SAMN03080610_02754</name>
</gene>
<keyword evidence="2 6" id="KW-1003">Cell membrane</keyword>
<keyword evidence="6" id="KW-0135">Cellulose biosynthesis</keyword>
<name>A0A1G5NWY2_AFIMA</name>
<dbReference type="GO" id="GO:0006011">
    <property type="term" value="P:UDP-alpha-D-glucose metabolic process"/>
    <property type="evidence" value="ECO:0007669"/>
    <property type="project" value="InterPro"/>
</dbReference>
<keyword evidence="8" id="KW-1185">Reference proteome</keyword>
<dbReference type="UniPathway" id="UPA00694"/>